<dbReference type="Gene3D" id="1.25.40.10">
    <property type="entry name" value="Tetratricopeptide repeat domain"/>
    <property type="match status" value="2"/>
</dbReference>
<dbReference type="PANTHER" id="PTHR47932">
    <property type="entry name" value="ATPASE EXPRESSION PROTEIN 3"/>
    <property type="match status" value="1"/>
</dbReference>
<dbReference type="InterPro" id="IPR002885">
    <property type="entry name" value="PPR_rpt"/>
</dbReference>
<dbReference type="OMA" id="NINTINW"/>
<name>A0A152A8Q1_TIELA</name>
<proteinExistence type="predicted"/>
<dbReference type="AlphaFoldDB" id="A0A152A8Q1"/>
<dbReference type="Proteomes" id="UP000076078">
    <property type="component" value="Unassembled WGS sequence"/>
</dbReference>
<dbReference type="STRING" id="361077.A0A152A8Q1"/>
<dbReference type="PANTHER" id="PTHR47932:SF44">
    <property type="entry name" value="MIOREX COMPLEX COMPONENT 1"/>
    <property type="match status" value="1"/>
</dbReference>
<evidence type="ECO:0000313" key="4">
    <source>
        <dbReference type="Proteomes" id="UP000076078"/>
    </source>
</evidence>
<feature type="repeat" description="PPR" evidence="2">
    <location>
        <begin position="418"/>
        <end position="453"/>
    </location>
</feature>
<gene>
    <name evidence="3" type="ORF">DLAC_00023</name>
</gene>
<evidence type="ECO:0000313" key="3">
    <source>
        <dbReference type="EMBL" id="KYR02582.1"/>
    </source>
</evidence>
<evidence type="ECO:0000256" key="2">
    <source>
        <dbReference type="PROSITE-ProRule" id="PRU00708"/>
    </source>
</evidence>
<comment type="caution">
    <text evidence="3">The sequence shown here is derived from an EMBL/GenBank/DDBJ whole genome shotgun (WGS) entry which is preliminary data.</text>
</comment>
<dbReference type="PROSITE" id="PS51375">
    <property type="entry name" value="PPR"/>
    <property type="match status" value="1"/>
</dbReference>
<keyword evidence="1" id="KW-0677">Repeat</keyword>
<keyword evidence="4" id="KW-1185">Reference proteome</keyword>
<protein>
    <recommendedName>
        <fullName evidence="5">Pentacotripeptide-repeat region of PRORP domain-containing protein</fullName>
    </recommendedName>
</protein>
<dbReference type="InParanoid" id="A0A152A8Q1"/>
<dbReference type="FunCoup" id="A0A152A8Q1">
    <property type="interactions" value="596"/>
</dbReference>
<dbReference type="InterPro" id="IPR011990">
    <property type="entry name" value="TPR-like_helical_dom_sf"/>
</dbReference>
<evidence type="ECO:0000256" key="1">
    <source>
        <dbReference type="ARBA" id="ARBA00022737"/>
    </source>
</evidence>
<accession>A0A152A8Q1</accession>
<sequence length="490" mass="57829">MQSHKFIHSFRSIQYRNIIRDRRYFTTSEKYIPEEKEYADENDNFDWLIKRTNKKVNTLNNIESISKPSSIENINNIIQDKIDITKRFTEYFNEIKEEELKHQFTKAKEEIENNNPIDGANLSITTLIRVCGKISNKEQRVKEIIKKLLEVSGQKFSNIGGSIIDSIQFQFKHLWDLAKDYQLRGKEEMVNEIYQFMKDNPDRVLLEHANTHYDYIGRIGLVLIESYANQGELDNALKISKELKEYNINSQSIDRLLIKGYANSNRSDQAVSLLLKQSNVKSLKTDSDLMNSIIYSFSRQGNFLEMDKFFTENEMDMKMDHYTVEYLIQGYLKSNQYEKAISLLNRIDKQDMVATSTLTYNYLFKYLASINNLEEMMKLFENSLLRKNKLMVESIPTENDYSLITEAHDKPTRSYKPNINTINWLINASCQANDIERAYSIYSRQLERFNLTPSIETYSELEAISFKLKREDLYKQYCSNHFHLIKKSDH</sequence>
<evidence type="ECO:0008006" key="5">
    <source>
        <dbReference type="Google" id="ProtNLM"/>
    </source>
</evidence>
<organism evidence="3 4">
    <name type="scientific">Tieghemostelium lacteum</name>
    <name type="common">Slime mold</name>
    <name type="synonym">Dictyostelium lacteum</name>
    <dbReference type="NCBI Taxonomy" id="361077"/>
    <lineage>
        <taxon>Eukaryota</taxon>
        <taxon>Amoebozoa</taxon>
        <taxon>Evosea</taxon>
        <taxon>Eumycetozoa</taxon>
        <taxon>Dictyostelia</taxon>
        <taxon>Dictyosteliales</taxon>
        <taxon>Raperosteliaceae</taxon>
        <taxon>Tieghemostelium</taxon>
    </lineage>
</organism>
<reference evidence="3 4" key="1">
    <citation type="submission" date="2015-12" db="EMBL/GenBank/DDBJ databases">
        <title>Dictyostelia acquired genes for synthesis and detection of signals that induce cell-type specialization by lateral gene transfer from prokaryotes.</title>
        <authorList>
            <person name="Gloeckner G."/>
            <person name="Schaap P."/>
        </authorList>
    </citation>
    <scope>NUCLEOTIDE SEQUENCE [LARGE SCALE GENOMIC DNA]</scope>
    <source>
        <strain evidence="3 4">TK</strain>
    </source>
</reference>
<dbReference type="EMBL" id="LODT01000001">
    <property type="protein sequence ID" value="KYR02582.1"/>
    <property type="molecule type" value="Genomic_DNA"/>
</dbReference>
<dbReference type="OrthoDB" id="185373at2759"/>
<dbReference type="Pfam" id="PF01535">
    <property type="entry name" value="PPR"/>
    <property type="match status" value="1"/>
</dbReference>